<sequence length="122" mass="13170">MRTLFLLTVLALSAPAYAQAVAKPKAAPAPANDDQPALDTSSKMKAPANSGGLGTTVITGEGESPLGLYLTPWRESRPEKDIDRPARLLQEDMRPIDKDVFERQVEYYDALSGAAKRKTATP</sequence>
<evidence type="ECO:0000256" key="1">
    <source>
        <dbReference type="SAM" id="MobiDB-lite"/>
    </source>
</evidence>
<accession>A0A2T5MEJ6</accession>
<feature type="region of interest" description="Disordered" evidence="1">
    <location>
        <begin position="21"/>
        <end position="59"/>
    </location>
</feature>
<evidence type="ECO:0000256" key="2">
    <source>
        <dbReference type="SAM" id="SignalP"/>
    </source>
</evidence>
<proteinExistence type="predicted"/>
<feature type="compositionally biased region" description="Low complexity" evidence="1">
    <location>
        <begin position="21"/>
        <end position="37"/>
    </location>
</feature>
<comment type="caution">
    <text evidence="3">The sequence shown here is derived from an EMBL/GenBank/DDBJ whole genome shotgun (WGS) entry which is preliminary data.</text>
</comment>
<evidence type="ECO:0000313" key="3">
    <source>
        <dbReference type="EMBL" id="PTU31005.1"/>
    </source>
</evidence>
<feature type="chain" id="PRO_5015462661" description="DUF3613 domain-containing protein" evidence="2">
    <location>
        <begin position="19"/>
        <end position="122"/>
    </location>
</feature>
<dbReference type="AlphaFoldDB" id="A0A2T5MEJ6"/>
<dbReference type="RefSeq" id="WP_107940589.1">
    <property type="nucleotide sequence ID" value="NZ_QANS01000004.1"/>
</dbReference>
<reference evidence="3 4" key="1">
    <citation type="submission" date="2018-04" db="EMBL/GenBank/DDBJ databases">
        <title>Novel species isolated from glacier.</title>
        <authorList>
            <person name="Liu Q."/>
            <person name="Xin Y.-H."/>
        </authorList>
    </citation>
    <scope>NUCLEOTIDE SEQUENCE [LARGE SCALE GENOMIC DNA]</scope>
    <source>
        <strain evidence="3 4">GT1R17</strain>
    </source>
</reference>
<feature type="signal peptide" evidence="2">
    <location>
        <begin position="1"/>
        <end position="18"/>
    </location>
</feature>
<keyword evidence="4" id="KW-1185">Reference proteome</keyword>
<dbReference type="EMBL" id="QANS01000004">
    <property type="protein sequence ID" value="PTU31005.1"/>
    <property type="molecule type" value="Genomic_DNA"/>
</dbReference>
<protein>
    <recommendedName>
        <fullName evidence="5">DUF3613 domain-containing protein</fullName>
    </recommendedName>
</protein>
<name>A0A2T5MEJ6_9GAMM</name>
<dbReference type="OrthoDB" id="5397661at2"/>
<organism evidence="3 4">
    <name type="scientific">Stenotrophobium rhamnosiphilum</name>
    <dbReference type="NCBI Taxonomy" id="2029166"/>
    <lineage>
        <taxon>Bacteria</taxon>
        <taxon>Pseudomonadati</taxon>
        <taxon>Pseudomonadota</taxon>
        <taxon>Gammaproteobacteria</taxon>
        <taxon>Nevskiales</taxon>
        <taxon>Nevskiaceae</taxon>
        <taxon>Stenotrophobium</taxon>
    </lineage>
</organism>
<keyword evidence="2" id="KW-0732">Signal</keyword>
<gene>
    <name evidence="3" type="ORF">CJD38_11930</name>
</gene>
<dbReference type="Proteomes" id="UP000244248">
    <property type="component" value="Unassembled WGS sequence"/>
</dbReference>
<evidence type="ECO:0008006" key="5">
    <source>
        <dbReference type="Google" id="ProtNLM"/>
    </source>
</evidence>
<evidence type="ECO:0000313" key="4">
    <source>
        <dbReference type="Proteomes" id="UP000244248"/>
    </source>
</evidence>